<evidence type="ECO:0000313" key="1">
    <source>
        <dbReference type="EMBL" id="GBN08048.1"/>
    </source>
</evidence>
<protein>
    <submittedName>
        <fullName evidence="1">Uncharacterized protein</fullName>
    </submittedName>
</protein>
<comment type="caution">
    <text evidence="1">The sequence shown here is derived from an EMBL/GenBank/DDBJ whole genome shotgun (WGS) entry which is preliminary data.</text>
</comment>
<dbReference type="Proteomes" id="UP000499080">
    <property type="component" value="Unassembled WGS sequence"/>
</dbReference>
<evidence type="ECO:0000313" key="3">
    <source>
        <dbReference type="Proteomes" id="UP000499080"/>
    </source>
</evidence>
<dbReference type="EMBL" id="BGPR01197227">
    <property type="protein sequence ID" value="GBN08048.1"/>
    <property type="molecule type" value="Genomic_DNA"/>
</dbReference>
<organism evidence="1 3">
    <name type="scientific">Araneus ventricosus</name>
    <name type="common">Orbweaver spider</name>
    <name type="synonym">Epeira ventricosa</name>
    <dbReference type="NCBI Taxonomy" id="182803"/>
    <lineage>
        <taxon>Eukaryota</taxon>
        <taxon>Metazoa</taxon>
        <taxon>Ecdysozoa</taxon>
        <taxon>Arthropoda</taxon>
        <taxon>Chelicerata</taxon>
        <taxon>Arachnida</taxon>
        <taxon>Araneae</taxon>
        <taxon>Araneomorphae</taxon>
        <taxon>Entelegynae</taxon>
        <taxon>Araneoidea</taxon>
        <taxon>Araneidae</taxon>
        <taxon>Araneus</taxon>
    </lineage>
</organism>
<accession>A0A4Y2L0G0</accession>
<gene>
    <name evidence="2" type="ORF">AVEN_199200_1</name>
    <name evidence="1" type="ORF">AVEN_32287_1</name>
</gene>
<evidence type="ECO:0000313" key="2">
    <source>
        <dbReference type="EMBL" id="GBN08102.1"/>
    </source>
</evidence>
<reference evidence="1 3" key="1">
    <citation type="journal article" date="2019" name="Sci. Rep.">
        <title>Orb-weaving spider Araneus ventricosus genome elucidates the spidroin gene catalogue.</title>
        <authorList>
            <person name="Kono N."/>
            <person name="Nakamura H."/>
            <person name="Ohtoshi R."/>
            <person name="Moran D.A.P."/>
            <person name="Shinohara A."/>
            <person name="Yoshida Y."/>
            <person name="Fujiwara M."/>
            <person name="Mori M."/>
            <person name="Tomita M."/>
            <person name="Arakawa K."/>
        </authorList>
    </citation>
    <scope>NUCLEOTIDE SEQUENCE [LARGE SCALE GENOMIC DNA]</scope>
</reference>
<dbReference type="AlphaFoldDB" id="A0A4Y2L0G0"/>
<keyword evidence="3" id="KW-1185">Reference proteome</keyword>
<proteinExistence type="predicted"/>
<name>A0A4Y2L0G0_ARAVE</name>
<sequence>MAILAARSEYVHHKRTQCLSDLSPKLRFIPNYHCVCGDEDDPGHYAKDCHETKIFYFVKPSVGNLLAWCENVVKNAGSLVQLSTK</sequence>
<dbReference type="EMBL" id="BGPR01197249">
    <property type="protein sequence ID" value="GBN08102.1"/>
    <property type="molecule type" value="Genomic_DNA"/>
</dbReference>